<dbReference type="CDD" id="cd08946">
    <property type="entry name" value="SDR_e"/>
    <property type="match status" value="1"/>
</dbReference>
<dbReference type="Gene3D" id="3.40.50.720">
    <property type="entry name" value="NAD(P)-binding Rossmann-like Domain"/>
    <property type="match status" value="1"/>
</dbReference>
<gene>
    <name evidence="2" type="ORF">SAMN05421853_110113</name>
</gene>
<protein>
    <submittedName>
        <fullName evidence="2">Nucleoside-diphosphate-sugar epimerase</fullName>
    </submittedName>
</protein>
<dbReference type="Proteomes" id="UP000243106">
    <property type="component" value="Unassembled WGS sequence"/>
</dbReference>
<dbReference type="SUPFAM" id="SSF51735">
    <property type="entry name" value="NAD(P)-binding Rossmann-fold domains"/>
    <property type="match status" value="1"/>
</dbReference>
<name>A0A1I5ZK07_9RHOB</name>
<sequence length="271" mass="28834">MRIALTGSGGLVGRFIADGLRGAGHDVVTLGRGRDREWYLLGPAPDLSRIDALVHAALDHVPGRYRGGEGDDPEGFIAANVDGTACLFEAAASSGVEVALFLSSRAVFDGYPPGTDLREDLAARPTSLYGKVKAQAEEHLFRLPLRSVSLRATGIYGPGPGHKWQQLFRDYLGGREIAPRKGTELHGADLAEAVRLCLEKDVSGAVHASDLVLDRHDLLAEVQLLTGATATPPDRDARCVSVLDCASLAALGWTPGGWDRLRADLPLMLPS</sequence>
<organism evidence="2 3">
    <name type="scientific">Roseivivax halotolerans</name>
    <dbReference type="NCBI Taxonomy" id="93684"/>
    <lineage>
        <taxon>Bacteria</taxon>
        <taxon>Pseudomonadati</taxon>
        <taxon>Pseudomonadota</taxon>
        <taxon>Alphaproteobacteria</taxon>
        <taxon>Rhodobacterales</taxon>
        <taxon>Roseobacteraceae</taxon>
        <taxon>Roseivivax</taxon>
    </lineage>
</organism>
<dbReference type="Pfam" id="PF01370">
    <property type="entry name" value="Epimerase"/>
    <property type="match status" value="1"/>
</dbReference>
<feature type="domain" description="NAD-dependent epimerase/dehydratase" evidence="1">
    <location>
        <begin position="3"/>
        <end position="203"/>
    </location>
</feature>
<dbReference type="InterPro" id="IPR036291">
    <property type="entry name" value="NAD(P)-bd_dom_sf"/>
</dbReference>
<evidence type="ECO:0000313" key="2">
    <source>
        <dbReference type="EMBL" id="SFQ56703.1"/>
    </source>
</evidence>
<dbReference type="STRING" id="93684.SAMN05421853_110113"/>
<evidence type="ECO:0000259" key="1">
    <source>
        <dbReference type="Pfam" id="PF01370"/>
    </source>
</evidence>
<dbReference type="InterPro" id="IPR001509">
    <property type="entry name" value="Epimerase_deHydtase"/>
</dbReference>
<keyword evidence="3" id="KW-1185">Reference proteome</keyword>
<dbReference type="AlphaFoldDB" id="A0A1I5ZK07"/>
<accession>A0A1I5ZK07</accession>
<proteinExistence type="predicted"/>
<evidence type="ECO:0000313" key="3">
    <source>
        <dbReference type="Proteomes" id="UP000243106"/>
    </source>
</evidence>
<dbReference type="RefSeq" id="WP_093013617.1">
    <property type="nucleotide sequence ID" value="NZ_FOXV01000010.1"/>
</dbReference>
<reference evidence="3" key="1">
    <citation type="submission" date="2016-10" db="EMBL/GenBank/DDBJ databases">
        <authorList>
            <person name="Varghese N."/>
            <person name="Submissions S."/>
        </authorList>
    </citation>
    <scope>NUCLEOTIDE SEQUENCE [LARGE SCALE GENOMIC DNA]</scope>
    <source>
        <strain evidence="3">JCM 10271</strain>
    </source>
</reference>
<dbReference type="EMBL" id="FOXV01000010">
    <property type="protein sequence ID" value="SFQ56703.1"/>
    <property type="molecule type" value="Genomic_DNA"/>
</dbReference>